<feature type="compositionally biased region" description="Basic and acidic residues" evidence="1">
    <location>
        <begin position="52"/>
        <end position="79"/>
    </location>
</feature>
<organism evidence="2 3">
    <name type="scientific">Hibiscus sabdariffa</name>
    <name type="common">roselle</name>
    <dbReference type="NCBI Taxonomy" id="183260"/>
    <lineage>
        <taxon>Eukaryota</taxon>
        <taxon>Viridiplantae</taxon>
        <taxon>Streptophyta</taxon>
        <taxon>Embryophyta</taxon>
        <taxon>Tracheophyta</taxon>
        <taxon>Spermatophyta</taxon>
        <taxon>Magnoliopsida</taxon>
        <taxon>eudicotyledons</taxon>
        <taxon>Gunneridae</taxon>
        <taxon>Pentapetalae</taxon>
        <taxon>rosids</taxon>
        <taxon>malvids</taxon>
        <taxon>Malvales</taxon>
        <taxon>Malvaceae</taxon>
        <taxon>Malvoideae</taxon>
        <taxon>Hibiscus</taxon>
    </lineage>
</organism>
<sequence length="94" mass="10091">MDVSSGNDNNGSKGPDASASDEHDGVHFGWSDEMAADLEPPLNLSFVTENENENRNEEVENEANRNRPAESGVNEKEADGNGENEANGADENKT</sequence>
<gene>
    <name evidence="2" type="ORF">V6N11_077633</name>
</gene>
<dbReference type="EMBL" id="JBBPBN010000006">
    <property type="protein sequence ID" value="KAK9035597.1"/>
    <property type="molecule type" value="Genomic_DNA"/>
</dbReference>
<evidence type="ECO:0000313" key="3">
    <source>
        <dbReference type="Proteomes" id="UP001396334"/>
    </source>
</evidence>
<comment type="caution">
    <text evidence="2">The sequence shown here is derived from an EMBL/GenBank/DDBJ whole genome shotgun (WGS) entry which is preliminary data.</text>
</comment>
<protein>
    <submittedName>
        <fullName evidence="2">Uncharacterized protein</fullName>
    </submittedName>
</protein>
<accession>A0ABR2TE07</accession>
<reference evidence="2 3" key="1">
    <citation type="journal article" date="2024" name="G3 (Bethesda)">
        <title>Genome assembly of Hibiscus sabdariffa L. provides insights into metabolisms of medicinal natural products.</title>
        <authorList>
            <person name="Kim T."/>
        </authorList>
    </citation>
    <scope>NUCLEOTIDE SEQUENCE [LARGE SCALE GENOMIC DNA]</scope>
    <source>
        <strain evidence="2">TK-2024</strain>
        <tissue evidence="2">Old leaves</tissue>
    </source>
</reference>
<dbReference type="Proteomes" id="UP001396334">
    <property type="component" value="Unassembled WGS sequence"/>
</dbReference>
<proteinExistence type="predicted"/>
<evidence type="ECO:0000256" key="1">
    <source>
        <dbReference type="SAM" id="MobiDB-lite"/>
    </source>
</evidence>
<feature type="region of interest" description="Disordered" evidence="1">
    <location>
        <begin position="1"/>
        <end position="94"/>
    </location>
</feature>
<keyword evidence="3" id="KW-1185">Reference proteome</keyword>
<feature type="compositionally biased region" description="Polar residues" evidence="1">
    <location>
        <begin position="1"/>
        <end position="12"/>
    </location>
</feature>
<feature type="compositionally biased region" description="Low complexity" evidence="1">
    <location>
        <begin position="81"/>
        <end position="94"/>
    </location>
</feature>
<evidence type="ECO:0000313" key="2">
    <source>
        <dbReference type="EMBL" id="KAK9035597.1"/>
    </source>
</evidence>
<name>A0ABR2TE07_9ROSI</name>